<dbReference type="InterPro" id="IPR056884">
    <property type="entry name" value="NPHP3-like_N"/>
</dbReference>
<dbReference type="InterPro" id="IPR056125">
    <property type="entry name" value="DUF7708"/>
</dbReference>
<dbReference type="AlphaFoldDB" id="A0A6A6DKH8"/>
<evidence type="ECO:0000256" key="2">
    <source>
        <dbReference type="SAM" id="MobiDB-lite"/>
    </source>
</evidence>
<reference evidence="5" key="1">
    <citation type="journal article" date="2020" name="Stud. Mycol.">
        <title>101 Dothideomycetes genomes: a test case for predicting lifestyles and emergence of pathogens.</title>
        <authorList>
            <person name="Haridas S."/>
            <person name="Albert R."/>
            <person name="Binder M."/>
            <person name="Bloem J."/>
            <person name="Labutti K."/>
            <person name="Salamov A."/>
            <person name="Andreopoulos B."/>
            <person name="Baker S."/>
            <person name="Barry K."/>
            <person name="Bills G."/>
            <person name="Bluhm B."/>
            <person name="Cannon C."/>
            <person name="Castanera R."/>
            <person name="Culley D."/>
            <person name="Daum C."/>
            <person name="Ezra D."/>
            <person name="Gonzalez J."/>
            <person name="Henrissat B."/>
            <person name="Kuo A."/>
            <person name="Liang C."/>
            <person name="Lipzen A."/>
            <person name="Lutzoni F."/>
            <person name="Magnuson J."/>
            <person name="Mondo S."/>
            <person name="Nolan M."/>
            <person name="Ohm R."/>
            <person name="Pangilinan J."/>
            <person name="Park H.-J."/>
            <person name="Ramirez L."/>
            <person name="Alfaro M."/>
            <person name="Sun H."/>
            <person name="Tritt A."/>
            <person name="Yoshinaga Y."/>
            <person name="Zwiers L.-H."/>
            <person name="Turgeon B."/>
            <person name="Goodwin S."/>
            <person name="Spatafora J."/>
            <person name="Crous P."/>
            <person name="Grigoriev I."/>
        </authorList>
    </citation>
    <scope>NUCLEOTIDE SEQUENCE</scope>
    <source>
        <strain evidence="5">CBS 207.26</strain>
    </source>
</reference>
<dbReference type="Gene3D" id="3.40.50.300">
    <property type="entry name" value="P-loop containing nucleotide triphosphate hydrolases"/>
    <property type="match status" value="1"/>
</dbReference>
<evidence type="ECO:0000313" key="5">
    <source>
        <dbReference type="EMBL" id="KAF2178932.1"/>
    </source>
</evidence>
<sequence>MAQSESSRPPPSQPQPSPQALFTIRTAFERFAATVTPEECDDFARTELKHVRDAAIQVEKELAARRSLCNMRRLQPFFQGLDHYSKSVDVLCNGTPFLPWVWAPIKLMLQISADSISAFEKLIEAYGKIADALPRFDRLGAALKHDHNFQVVLAWVYADILEFHRRAYKFVRRKSWKMLFNSMWAHFDSRFNSILARLAYHSGLVDKEAVAVNISEAVERRRLDAQRWDKREAEWRATKLRAVMCWLGFEGTPPVDELDKFSRDCLPGSCDWVINHPNIRPWLADDESNALVWLHGKPGAGKSVICSSIVQAIESRNMNVLFYFCTYLGAINNDSLLLLRSLAAQAIQSDPDLAIYVHDDIISSHPISSRRALMGLFPKLLQNLGSVRLVIDGIDEWNPKEQKLILDDVLQFLSTTSSSYICKILISSRDVPTISRNLRKKTKGTASISLSHEGNSIRHAIERFIEKRLSENQDYLGELDPGGTILPKIHHILVEKSNGMFLWVRLVLDSLEFAYSPSDLREAIAHLPSDLSELYKRILGRICNPHETQKYQKATRILKWICHSRRPLNKFELVYALALTPDESVLDNDKVPITEILELCKPLIEERYDGSMAFVHFSVQDSRYLDSDACNLFLQVDAHHDLSFACTTLLMNGLQLLDPHVAVSDRLIRVGGGLFRLLPYALEYWTEHFLLYASNGGDINQNHKLIRHLSAMRSKHDQLLSLVRDLRVSSNGTAPREMLDERLELVSQLRIHDLIQDVLRFRNMLKQEGCENGKDVEAYSLCNDRTLFSKLAVEFENSVLCLLSQESVDGLPKDKLESFKSSYASTAFQCRYPSCPNRTAGFASAQLRGQHEAIHVRRIYCKESTCSWSRVGFKNKSGLDNHVRTYHSGVTKILVPSKVRSERKFQNTMPQKDPPGDERTRITDHIREEQAQSKDSQHIGTGTHHTQVRDSLIQRKGSLVYSTFMLMKFRHSLLPFLRTWV</sequence>
<feature type="domain" description="Nephrocystin 3-like N-terminal" evidence="4">
    <location>
        <begin position="268"/>
        <end position="429"/>
    </location>
</feature>
<dbReference type="Pfam" id="PF24809">
    <property type="entry name" value="DUF7708"/>
    <property type="match status" value="1"/>
</dbReference>
<organism evidence="5 6">
    <name type="scientific">Zopfia rhizophila CBS 207.26</name>
    <dbReference type="NCBI Taxonomy" id="1314779"/>
    <lineage>
        <taxon>Eukaryota</taxon>
        <taxon>Fungi</taxon>
        <taxon>Dikarya</taxon>
        <taxon>Ascomycota</taxon>
        <taxon>Pezizomycotina</taxon>
        <taxon>Dothideomycetes</taxon>
        <taxon>Dothideomycetes incertae sedis</taxon>
        <taxon>Zopfiaceae</taxon>
        <taxon>Zopfia</taxon>
    </lineage>
</organism>
<dbReference type="OrthoDB" id="7464126at2759"/>
<keyword evidence="6" id="KW-1185">Reference proteome</keyword>
<keyword evidence="1" id="KW-0677">Repeat</keyword>
<accession>A0A6A6DKH8</accession>
<protein>
    <submittedName>
        <fullName evidence="5">Uncharacterized protein</fullName>
    </submittedName>
</protein>
<evidence type="ECO:0000259" key="3">
    <source>
        <dbReference type="Pfam" id="PF24809"/>
    </source>
</evidence>
<gene>
    <name evidence="5" type="ORF">K469DRAFT_597985</name>
</gene>
<evidence type="ECO:0000256" key="1">
    <source>
        <dbReference type="ARBA" id="ARBA00022737"/>
    </source>
</evidence>
<proteinExistence type="predicted"/>
<feature type="domain" description="DUF7708" evidence="3">
    <location>
        <begin position="74"/>
        <end position="212"/>
    </location>
</feature>
<dbReference type="InterPro" id="IPR027417">
    <property type="entry name" value="P-loop_NTPase"/>
</dbReference>
<dbReference type="EMBL" id="ML994671">
    <property type="protein sequence ID" value="KAF2178932.1"/>
    <property type="molecule type" value="Genomic_DNA"/>
</dbReference>
<dbReference type="Proteomes" id="UP000800200">
    <property type="component" value="Unassembled WGS sequence"/>
</dbReference>
<dbReference type="PANTHER" id="PTHR10039">
    <property type="entry name" value="AMELOGENIN"/>
    <property type="match status" value="1"/>
</dbReference>
<dbReference type="SUPFAM" id="SSF52540">
    <property type="entry name" value="P-loop containing nucleoside triphosphate hydrolases"/>
    <property type="match status" value="1"/>
</dbReference>
<evidence type="ECO:0000313" key="6">
    <source>
        <dbReference type="Proteomes" id="UP000800200"/>
    </source>
</evidence>
<dbReference type="PANTHER" id="PTHR10039:SF14">
    <property type="entry name" value="NACHT DOMAIN-CONTAINING PROTEIN"/>
    <property type="match status" value="1"/>
</dbReference>
<evidence type="ECO:0000259" key="4">
    <source>
        <dbReference type="Pfam" id="PF24883"/>
    </source>
</evidence>
<name>A0A6A6DKH8_9PEZI</name>
<dbReference type="Pfam" id="PF24883">
    <property type="entry name" value="NPHP3_N"/>
    <property type="match status" value="1"/>
</dbReference>
<feature type="region of interest" description="Disordered" evidence="2">
    <location>
        <begin position="929"/>
        <end position="948"/>
    </location>
</feature>